<proteinExistence type="predicted"/>
<dbReference type="EMBL" id="JACHIJ010000005">
    <property type="protein sequence ID" value="MBB5053605.1"/>
    <property type="molecule type" value="Genomic_DNA"/>
</dbReference>
<dbReference type="Proteomes" id="UP000521227">
    <property type="component" value="Unassembled WGS sequence"/>
</dbReference>
<feature type="region of interest" description="Disordered" evidence="1">
    <location>
        <begin position="229"/>
        <end position="257"/>
    </location>
</feature>
<organism evidence="3 4">
    <name type="scientific">Afipia massiliensis</name>
    <dbReference type="NCBI Taxonomy" id="211460"/>
    <lineage>
        <taxon>Bacteria</taxon>
        <taxon>Pseudomonadati</taxon>
        <taxon>Pseudomonadota</taxon>
        <taxon>Alphaproteobacteria</taxon>
        <taxon>Hyphomicrobiales</taxon>
        <taxon>Nitrobacteraceae</taxon>
        <taxon>Afipia</taxon>
    </lineage>
</organism>
<keyword evidence="2" id="KW-0472">Membrane</keyword>
<evidence type="ECO:0000313" key="4">
    <source>
        <dbReference type="Proteomes" id="UP000521227"/>
    </source>
</evidence>
<comment type="caution">
    <text evidence="3">The sequence shown here is derived from an EMBL/GenBank/DDBJ whole genome shotgun (WGS) entry which is preliminary data.</text>
</comment>
<feature type="transmembrane region" description="Helical" evidence="2">
    <location>
        <begin position="116"/>
        <end position="140"/>
    </location>
</feature>
<sequence>MAGREGNQIVTALAKRIFEELFPFITYLRLRSKVLGEVAEFSIGSMPDGPILIAVRIYASAAPTDLEDGLISEQKRGVTLDEKTFRHAASIATALTIASAATAAVAQMLPGTEWKIAVVVFTIPSIFYITAGGLLGLAAARTLTMFGTGMRFTLDSKNASPSMKPIVIAHALACQERVNLVRVARNEVAFMLIRNGFLCIVAALSIALCGAMYANKDDAVERKVWCAASESTGPRLQKSDTQPNSRSKPRYQLGLSA</sequence>
<evidence type="ECO:0000256" key="1">
    <source>
        <dbReference type="SAM" id="MobiDB-lite"/>
    </source>
</evidence>
<keyword evidence="2" id="KW-0812">Transmembrane</keyword>
<keyword evidence="2" id="KW-1133">Transmembrane helix</keyword>
<feature type="transmembrane region" description="Helical" evidence="2">
    <location>
        <begin position="88"/>
        <end position="110"/>
    </location>
</feature>
<protein>
    <submittedName>
        <fullName evidence="3">Uncharacterized protein</fullName>
    </submittedName>
</protein>
<accession>A0A840N056</accession>
<reference evidence="3 4" key="1">
    <citation type="submission" date="2020-08" db="EMBL/GenBank/DDBJ databases">
        <title>Genomic Encyclopedia of Type Strains, Phase IV (KMG-IV): sequencing the most valuable type-strain genomes for metagenomic binning, comparative biology and taxonomic classification.</title>
        <authorList>
            <person name="Goeker M."/>
        </authorList>
    </citation>
    <scope>NUCLEOTIDE SEQUENCE [LARGE SCALE GENOMIC DNA]</scope>
    <source>
        <strain evidence="3 4">DSM 17498</strain>
    </source>
</reference>
<dbReference type="RefSeq" id="WP_152527723.1">
    <property type="nucleotide sequence ID" value="NZ_JACHIJ010000005.1"/>
</dbReference>
<feature type="transmembrane region" description="Helical" evidence="2">
    <location>
        <begin position="192"/>
        <end position="214"/>
    </location>
</feature>
<evidence type="ECO:0000256" key="2">
    <source>
        <dbReference type="SAM" id="Phobius"/>
    </source>
</evidence>
<name>A0A840N056_9BRAD</name>
<feature type="compositionally biased region" description="Polar residues" evidence="1">
    <location>
        <begin position="229"/>
        <end position="246"/>
    </location>
</feature>
<dbReference type="AlphaFoldDB" id="A0A840N056"/>
<evidence type="ECO:0000313" key="3">
    <source>
        <dbReference type="EMBL" id="MBB5053605.1"/>
    </source>
</evidence>
<gene>
    <name evidence="3" type="ORF">HNQ36_003605</name>
</gene>